<dbReference type="OrthoDB" id="8536861at2"/>
<keyword evidence="7" id="KW-1185">Reference proteome</keyword>
<protein>
    <submittedName>
        <fullName evidence="6">DoxX</fullName>
    </submittedName>
</protein>
<name>A0A0H4IZD6_9PROT</name>
<evidence type="ECO:0000313" key="6">
    <source>
        <dbReference type="EMBL" id="AKO65859.1"/>
    </source>
</evidence>
<keyword evidence="4 5" id="KW-0472">Membrane</keyword>
<organism evidence="6 7">
    <name type="scientific">Methylophilales bacterium MBRS-H7</name>
    <dbReference type="NCBI Taxonomy" id="1623450"/>
    <lineage>
        <taxon>Bacteria</taxon>
        <taxon>Pseudomonadati</taxon>
        <taxon>Pseudomonadota</taxon>
        <taxon>Betaproteobacteria</taxon>
        <taxon>Nitrosomonadales</taxon>
        <taxon>OM43 clade</taxon>
    </lineage>
</organism>
<evidence type="ECO:0000256" key="2">
    <source>
        <dbReference type="ARBA" id="ARBA00022692"/>
    </source>
</evidence>
<dbReference type="AlphaFoldDB" id="A0A0H4IZD6"/>
<keyword evidence="3 5" id="KW-1133">Transmembrane helix</keyword>
<reference evidence="6 7" key="1">
    <citation type="submission" date="2015-03" db="EMBL/GenBank/DDBJ databases">
        <title>Comparative analysis of the OM43 clade including a novel species from Red Sea uncovers genomic and metabolic diversity among marine methylotrophs.</title>
        <authorList>
            <person name="Jimenez-Infante F."/>
            <person name="Ngugi D.K."/>
            <person name="Vinu M."/>
            <person name="Alam I."/>
            <person name="Kamau A."/>
            <person name="Blom J."/>
            <person name="Bajic V.B."/>
            <person name="Stingl U."/>
        </authorList>
    </citation>
    <scope>NUCLEOTIDE SEQUENCE [LARGE SCALE GENOMIC DNA]</scope>
    <source>
        <strain evidence="6 7">MBRSH7</strain>
    </source>
</reference>
<feature type="transmembrane region" description="Helical" evidence="5">
    <location>
        <begin position="100"/>
        <end position="119"/>
    </location>
</feature>
<feature type="transmembrane region" description="Helical" evidence="5">
    <location>
        <begin position="76"/>
        <end position="94"/>
    </location>
</feature>
<keyword evidence="2 5" id="KW-0812">Transmembrane</keyword>
<dbReference type="InterPro" id="IPR032808">
    <property type="entry name" value="DoxX"/>
</dbReference>
<dbReference type="Proteomes" id="UP000066549">
    <property type="component" value="Chromosome"/>
</dbReference>
<dbReference type="EMBL" id="CP011002">
    <property type="protein sequence ID" value="AKO65859.1"/>
    <property type="molecule type" value="Genomic_DNA"/>
</dbReference>
<proteinExistence type="predicted"/>
<dbReference type="GO" id="GO:0016020">
    <property type="term" value="C:membrane"/>
    <property type="evidence" value="ECO:0007669"/>
    <property type="project" value="UniProtKB-SubCell"/>
</dbReference>
<evidence type="ECO:0000256" key="4">
    <source>
        <dbReference type="ARBA" id="ARBA00023136"/>
    </source>
</evidence>
<evidence type="ECO:0000256" key="5">
    <source>
        <dbReference type="SAM" id="Phobius"/>
    </source>
</evidence>
<evidence type="ECO:0000256" key="1">
    <source>
        <dbReference type="ARBA" id="ARBA00004141"/>
    </source>
</evidence>
<sequence>MSKHIGLISRILLAQIFFISILFILNNIISTPGGYGMYQDMLGARGLPGIMAPISILVQFVGGLALILGYKTKISAYVLSAYSILWALIYFMNAMQGQPVLIMSLLYVAIAGGLLLVGAHPENAGCSLDQKLAKK</sequence>
<feature type="transmembrane region" description="Helical" evidence="5">
    <location>
        <begin position="50"/>
        <end position="69"/>
    </location>
</feature>
<accession>A0A0H4IZD6</accession>
<evidence type="ECO:0000256" key="3">
    <source>
        <dbReference type="ARBA" id="ARBA00022989"/>
    </source>
</evidence>
<evidence type="ECO:0000313" key="7">
    <source>
        <dbReference type="Proteomes" id="UP000066549"/>
    </source>
</evidence>
<comment type="subcellular location">
    <subcellularLocation>
        <location evidence="1">Membrane</location>
        <topology evidence="1">Multi-pass membrane protein</topology>
    </subcellularLocation>
</comment>
<feature type="transmembrane region" description="Helical" evidence="5">
    <location>
        <begin position="12"/>
        <end position="30"/>
    </location>
</feature>
<dbReference type="Pfam" id="PF07681">
    <property type="entry name" value="DoxX"/>
    <property type="match status" value="1"/>
</dbReference>
<gene>
    <name evidence="6" type="ORF">VI33_03845</name>
</gene>